<dbReference type="eggNOG" id="COG0229">
    <property type="taxonomic scope" value="Bacteria"/>
</dbReference>
<organism evidence="5">
    <name type="scientific">Chelativorans sp. (strain BNC1)</name>
    <dbReference type="NCBI Taxonomy" id="266779"/>
    <lineage>
        <taxon>Bacteria</taxon>
        <taxon>Pseudomonadati</taxon>
        <taxon>Pseudomonadota</taxon>
        <taxon>Alphaproteobacteria</taxon>
        <taxon>Hyphomicrobiales</taxon>
        <taxon>Phyllobacteriaceae</taxon>
        <taxon>Chelativorans</taxon>
    </lineage>
</organism>
<dbReference type="Gene3D" id="2.170.150.20">
    <property type="entry name" value="Peptide methionine sulfoxide reductase"/>
    <property type="match status" value="1"/>
</dbReference>
<sequence length="169" mass="18552" precursor="true">MRRRNFLLGSAGAIVALGGGAFVLRGRPGADASAEEFEITKTEEEWRRILTPQQYAVLREEDTEPAFSSPLNEEKRAGMFHCAGCDLPVYSSAAKYESGTGWPSFWESLPNAIGTKEDNSFFMTRTECHCRRCGGHLGHIFEDGPPPTGKRHCLNGLALAFRPAETQSG</sequence>
<dbReference type="InterPro" id="IPR011057">
    <property type="entry name" value="Mss4-like_sf"/>
</dbReference>
<proteinExistence type="predicted"/>
<evidence type="ECO:0000256" key="1">
    <source>
        <dbReference type="ARBA" id="ARBA00012499"/>
    </source>
</evidence>
<dbReference type="PROSITE" id="PS51318">
    <property type="entry name" value="TAT"/>
    <property type="match status" value="1"/>
</dbReference>
<dbReference type="InterPro" id="IPR002579">
    <property type="entry name" value="Met_Sox_Rdtase_MsrB_dom"/>
</dbReference>
<gene>
    <name evidence="5" type="ordered locus">Meso_0379</name>
</gene>
<name>Q11LE2_CHESB</name>
<dbReference type="OrthoDB" id="9785497at2"/>
<evidence type="ECO:0000313" key="5">
    <source>
        <dbReference type="EMBL" id="ABG61783.1"/>
    </source>
</evidence>
<dbReference type="GO" id="GO:0005737">
    <property type="term" value="C:cytoplasm"/>
    <property type="evidence" value="ECO:0007669"/>
    <property type="project" value="TreeGrafter"/>
</dbReference>
<dbReference type="HOGENOM" id="CLU_031040_8_2_5"/>
<dbReference type="PANTHER" id="PTHR10173">
    <property type="entry name" value="METHIONINE SULFOXIDE REDUCTASE"/>
    <property type="match status" value="1"/>
</dbReference>
<dbReference type="InterPro" id="IPR006311">
    <property type="entry name" value="TAT_signal"/>
</dbReference>
<dbReference type="GO" id="GO:0030091">
    <property type="term" value="P:protein repair"/>
    <property type="evidence" value="ECO:0007669"/>
    <property type="project" value="InterPro"/>
</dbReference>
<dbReference type="EC" id="1.8.4.12" evidence="1"/>
<dbReference type="GO" id="GO:0033743">
    <property type="term" value="F:peptide-methionine (R)-S-oxide reductase activity"/>
    <property type="evidence" value="ECO:0007669"/>
    <property type="project" value="UniProtKB-EC"/>
</dbReference>
<dbReference type="PROSITE" id="PS51790">
    <property type="entry name" value="MSRB"/>
    <property type="match status" value="1"/>
</dbReference>
<dbReference type="NCBIfam" id="TIGR00357">
    <property type="entry name" value="peptide-methionine (R)-S-oxide reductase MsrB"/>
    <property type="match status" value="1"/>
</dbReference>
<feature type="domain" description="MsrB" evidence="4">
    <location>
        <begin position="43"/>
        <end position="164"/>
    </location>
</feature>
<keyword evidence="2" id="KW-0560">Oxidoreductase</keyword>
<comment type="catalytic activity">
    <reaction evidence="3">
        <text>L-methionyl-[protein] + [thioredoxin]-disulfide + H2O = L-methionyl-(R)-S-oxide-[protein] + [thioredoxin]-dithiol</text>
        <dbReference type="Rhea" id="RHEA:24164"/>
        <dbReference type="Rhea" id="RHEA-COMP:10698"/>
        <dbReference type="Rhea" id="RHEA-COMP:10700"/>
        <dbReference type="Rhea" id="RHEA-COMP:12313"/>
        <dbReference type="Rhea" id="RHEA-COMP:12314"/>
        <dbReference type="ChEBI" id="CHEBI:15377"/>
        <dbReference type="ChEBI" id="CHEBI:16044"/>
        <dbReference type="ChEBI" id="CHEBI:29950"/>
        <dbReference type="ChEBI" id="CHEBI:45764"/>
        <dbReference type="ChEBI" id="CHEBI:50058"/>
        <dbReference type="EC" id="1.8.4.12"/>
    </reaction>
</comment>
<dbReference type="AlphaFoldDB" id="Q11LE2"/>
<dbReference type="KEGG" id="mes:Meso_0379"/>
<protein>
    <recommendedName>
        <fullName evidence="1">peptide-methionine (R)-S-oxide reductase</fullName>
        <ecNumber evidence="1">1.8.4.12</ecNumber>
    </recommendedName>
</protein>
<dbReference type="STRING" id="266779.Meso_0379"/>
<evidence type="ECO:0000256" key="2">
    <source>
        <dbReference type="ARBA" id="ARBA00023002"/>
    </source>
</evidence>
<dbReference type="GO" id="GO:0006979">
    <property type="term" value="P:response to oxidative stress"/>
    <property type="evidence" value="ECO:0007669"/>
    <property type="project" value="InterPro"/>
</dbReference>
<dbReference type="PANTHER" id="PTHR10173:SF57">
    <property type="entry name" value="PEPTIDE-METHIONINE (R)-S-OXIDE REDUCTASE"/>
    <property type="match status" value="1"/>
</dbReference>
<dbReference type="SUPFAM" id="SSF51316">
    <property type="entry name" value="Mss4-like"/>
    <property type="match status" value="1"/>
</dbReference>
<dbReference type="InterPro" id="IPR028427">
    <property type="entry name" value="Met_Sox_Rdtase_MsrB"/>
</dbReference>
<accession>Q11LE2</accession>
<reference evidence="5" key="1">
    <citation type="submission" date="2006-06" db="EMBL/GenBank/DDBJ databases">
        <title>Complete sequence of chromosome of Chelativorans sp. BNC1.</title>
        <authorList>
            <consortium name="US DOE Joint Genome Institute"/>
            <person name="Copeland A."/>
            <person name="Lucas S."/>
            <person name="Lapidus A."/>
            <person name="Barry K."/>
            <person name="Detter J.C."/>
            <person name="Glavina del Rio T."/>
            <person name="Hammon N."/>
            <person name="Israni S."/>
            <person name="Dalin E."/>
            <person name="Tice H."/>
            <person name="Pitluck S."/>
            <person name="Chertkov O."/>
            <person name="Brettin T."/>
            <person name="Bruce D."/>
            <person name="Han C."/>
            <person name="Tapia R."/>
            <person name="Gilna P."/>
            <person name="Schmutz J."/>
            <person name="Larimer F."/>
            <person name="Land M."/>
            <person name="Hauser L."/>
            <person name="Kyrpides N."/>
            <person name="Mikhailova N."/>
            <person name="Richardson P."/>
        </authorList>
    </citation>
    <scope>NUCLEOTIDE SEQUENCE</scope>
    <source>
        <strain evidence="5">BNC1</strain>
    </source>
</reference>
<dbReference type="Pfam" id="PF01641">
    <property type="entry name" value="SelR"/>
    <property type="match status" value="1"/>
</dbReference>
<evidence type="ECO:0000256" key="3">
    <source>
        <dbReference type="ARBA" id="ARBA00048488"/>
    </source>
</evidence>
<dbReference type="EMBL" id="CP000390">
    <property type="protein sequence ID" value="ABG61783.1"/>
    <property type="molecule type" value="Genomic_DNA"/>
</dbReference>
<evidence type="ECO:0000259" key="4">
    <source>
        <dbReference type="PROSITE" id="PS51790"/>
    </source>
</evidence>